<dbReference type="Pfam" id="PF00899">
    <property type="entry name" value="ThiF"/>
    <property type="match status" value="1"/>
</dbReference>
<dbReference type="AlphaFoldDB" id="A0A1X2LC73"/>
<evidence type="ECO:0000259" key="2">
    <source>
        <dbReference type="Pfam" id="PF00899"/>
    </source>
</evidence>
<reference evidence="3 4" key="1">
    <citation type="submission" date="2017-04" db="EMBL/GenBank/DDBJ databases">
        <title>The new phylogeny of genus Mycobacterium.</title>
        <authorList>
            <person name="Tortoli E."/>
            <person name="Trovato A."/>
            <person name="Cirillo D.M."/>
        </authorList>
    </citation>
    <scope>NUCLEOTIDE SEQUENCE [LARGE SCALE GENOMIC DNA]</scope>
    <source>
        <strain evidence="3 4">DSM 45247</strain>
    </source>
</reference>
<dbReference type="SUPFAM" id="SSF69572">
    <property type="entry name" value="Activating enzymes of the ubiquitin-like proteins"/>
    <property type="match status" value="1"/>
</dbReference>
<comment type="caution">
    <text evidence="3">The sequence shown here is derived from an EMBL/GenBank/DDBJ whole genome shotgun (WGS) entry which is preliminary data.</text>
</comment>
<dbReference type="InterPro" id="IPR000594">
    <property type="entry name" value="ThiF_NAD_FAD-bd"/>
</dbReference>
<evidence type="ECO:0000313" key="3">
    <source>
        <dbReference type="EMBL" id="OSC31610.1"/>
    </source>
</evidence>
<dbReference type="GO" id="GO:0008641">
    <property type="term" value="F:ubiquitin-like modifier activating enzyme activity"/>
    <property type="evidence" value="ECO:0007669"/>
    <property type="project" value="InterPro"/>
</dbReference>
<sequence>MVGATALQPLLDGEGSRFLLADMLIRAGVGHLTLADGDFLKPGNLVRHLADEGTIGLPKPLAVKAKLVKTLSVEPRQIHTSGKVVTAAEAVTMLDQHDLSSPRFSPAASDRQRRSQLASGTIHR</sequence>
<gene>
    <name evidence="3" type="ORF">B8W69_04015</name>
</gene>
<dbReference type="InterPro" id="IPR035985">
    <property type="entry name" value="Ubiquitin-activating_enz"/>
</dbReference>
<name>A0A1X2LC73_9MYCO</name>
<dbReference type="Proteomes" id="UP000242320">
    <property type="component" value="Unassembled WGS sequence"/>
</dbReference>
<feature type="domain" description="THIF-type NAD/FAD binding fold" evidence="2">
    <location>
        <begin position="20"/>
        <end position="98"/>
    </location>
</feature>
<feature type="compositionally biased region" description="Polar residues" evidence="1">
    <location>
        <begin position="115"/>
        <end position="124"/>
    </location>
</feature>
<protein>
    <recommendedName>
        <fullName evidence="2">THIF-type NAD/FAD binding fold domain-containing protein</fullName>
    </recommendedName>
</protein>
<evidence type="ECO:0000313" key="4">
    <source>
        <dbReference type="Proteomes" id="UP000242320"/>
    </source>
</evidence>
<dbReference type="EMBL" id="NCXM01000003">
    <property type="protein sequence ID" value="OSC31610.1"/>
    <property type="molecule type" value="Genomic_DNA"/>
</dbReference>
<evidence type="ECO:0000256" key="1">
    <source>
        <dbReference type="SAM" id="MobiDB-lite"/>
    </source>
</evidence>
<keyword evidence="4" id="KW-1185">Reference proteome</keyword>
<proteinExistence type="predicted"/>
<feature type="region of interest" description="Disordered" evidence="1">
    <location>
        <begin position="98"/>
        <end position="124"/>
    </location>
</feature>
<accession>A0A1X2LC73</accession>
<organism evidence="3 4">
    <name type="scientific">Mycolicibacterium vulneris</name>
    <dbReference type="NCBI Taxonomy" id="547163"/>
    <lineage>
        <taxon>Bacteria</taxon>
        <taxon>Bacillati</taxon>
        <taxon>Actinomycetota</taxon>
        <taxon>Actinomycetes</taxon>
        <taxon>Mycobacteriales</taxon>
        <taxon>Mycobacteriaceae</taxon>
        <taxon>Mycolicibacterium</taxon>
    </lineage>
</organism>
<dbReference type="Gene3D" id="3.40.50.720">
    <property type="entry name" value="NAD(P)-binding Rossmann-like Domain"/>
    <property type="match status" value="1"/>
</dbReference>